<dbReference type="RefSeq" id="WP_344808002.1">
    <property type="nucleotide sequence ID" value="NZ_BAABAB010000033.1"/>
</dbReference>
<feature type="region of interest" description="Disordered" evidence="1">
    <location>
        <begin position="1"/>
        <end position="33"/>
    </location>
</feature>
<dbReference type="Proteomes" id="UP001501490">
    <property type="component" value="Unassembled WGS sequence"/>
</dbReference>
<proteinExistence type="predicted"/>
<evidence type="ECO:0000313" key="2">
    <source>
        <dbReference type="EMBL" id="GAA3633805.1"/>
    </source>
</evidence>
<comment type="caution">
    <text evidence="2">The sequence shown here is derived from an EMBL/GenBank/DDBJ whole genome shotgun (WGS) entry which is preliminary data.</text>
</comment>
<dbReference type="Pfam" id="PF06224">
    <property type="entry name" value="AlkZ-like"/>
    <property type="match status" value="1"/>
</dbReference>
<name>A0ABP7AJI0_9ACTN</name>
<dbReference type="PANTHER" id="PTHR38479">
    <property type="entry name" value="LMO0824 PROTEIN"/>
    <property type="match status" value="1"/>
</dbReference>
<sequence>MPELSRDQVVAGRIHAQQLDRPPPAGSEPERAPTDAAVFDLGVQETGRDGASWALVNRGVPLESPAALYRCPDVSLAWTLRGAPHFYRRSELVDVLTATSPFSDADAAKRVIGASGPWSEAGISARDALAAVAAELRAVVDRPRVKGEVSTLVSDRLGGPYVRDCRRCDAVHVWELPFRLAALEAGLELEPGTSPPVLHRIRGWPRRRPGPVDDPSAAPEQLQPIRAIIRLLGPITPAEVAGFFDGSVTDVKRLWPADAIAVQAAGRKAWVLAGDEPPEIGPDLVRLLGPFDLLLQSRDRSLLLPDKERRRALWPSLGRPGAVLVGTELVGTWRPRASGRRFGIEATFWRRPTKAERGSIDLEAERLAAHRGAEFAGVATG</sequence>
<reference evidence="3" key="1">
    <citation type="journal article" date="2019" name="Int. J. Syst. Evol. Microbiol.">
        <title>The Global Catalogue of Microorganisms (GCM) 10K type strain sequencing project: providing services to taxonomists for standard genome sequencing and annotation.</title>
        <authorList>
            <consortium name="The Broad Institute Genomics Platform"/>
            <consortium name="The Broad Institute Genome Sequencing Center for Infectious Disease"/>
            <person name="Wu L."/>
            <person name="Ma J."/>
        </authorList>
    </citation>
    <scope>NUCLEOTIDE SEQUENCE [LARGE SCALE GENOMIC DNA]</scope>
    <source>
        <strain evidence="3">JCM 16929</strain>
    </source>
</reference>
<dbReference type="EMBL" id="BAABAB010000033">
    <property type="protein sequence ID" value="GAA3633805.1"/>
    <property type="molecule type" value="Genomic_DNA"/>
</dbReference>
<dbReference type="PANTHER" id="PTHR38479:SF2">
    <property type="entry name" value="WINGED HELIX DNA-BINDING DOMAIN-CONTAINING PROTEIN"/>
    <property type="match status" value="1"/>
</dbReference>
<evidence type="ECO:0000256" key="1">
    <source>
        <dbReference type="SAM" id="MobiDB-lite"/>
    </source>
</evidence>
<organism evidence="2 3">
    <name type="scientific">Microlunatus ginsengisoli</name>
    <dbReference type="NCBI Taxonomy" id="363863"/>
    <lineage>
        <taxon>Bacteria</taxon>
        <taxon>Bacillati</taxon>
        <taxon>Actinomycetota</taxon>
        <taxon>Actinomycetes</taxon>
        <taxon>Propionibacteriales</taxon>
        <taxon>Propionibacteriaceae</taxon>
        <taxon>Microlunatus</taxon>
    </lineage>
</organism>
<accession>A0ABP7AJI0</accession>
<dbReference type="InterPro" id="IPR009351">
    <property type="entry name" value="AlkZ-like"/>
</dbReference>
<keyword evidence="3" id="KW-1185">Reference proteome</keyword>
<gene>
    <name evidence="2" type="ORF">GCM10022236_40540</name>
</gene>
<evidence type="ECO:0000313" key="3">
    <source>
        <dbReference type="Proteomes" id="UP001501490"/>
    </source>
</evidence>
<protein>
    <submittedName>
        <fullName evidence="2">Crosslink repair DNA glycosylase YcaQ family protein</fullName>
    </submittedName>
</protein>